<dbReference type="EMBL" id="CP029600">
    <property type="protein sequence ID" value="AWO02127.1"/>
    <property type="molecule type" value="Genomic_DNA"/>
</dbReference>
<accession>A0ABM6WDU6</accession>
<sequence>MAKANPTVTRKVYFYELFATVRKDFNLSSKYDTVFQELLSKIVMLVKNKDKLRYQHLDQHALFINEIVFLPSGGEKIVKGKLLSVRKDLFPELMNTSTDLTRDINALEEEGIVETTHFIIKENNRNKSNKVRICIEHNQFGAKLLDLVFYLNQLGSHLNITSKITYAHICRDNLSKFKSRMGEISKILIKVKSENVDAINSVDIGIASMFKKAVDEFKQEYVTMEFKYDYYEAKGSPTINSAKQSRGIVSKFIDYLIKNKKEDDIFDKLEVIAQDSEKQDKLRAFDLLVDKAKDELEVERRIKSRTLISNDVFEKMLNSISRNRI</sequence>
<dbReference type="Proteomes" id="UP000246099">
    <property type="component" value="Chromosome"/>
</dbReference>
<evidence type="ECO:0000313" key="2">
    <source>
        <dbReference type="Proteomes" id="UP000246099"/>
    </source>
</evidence>
<dbReference type="RefSeq" id="WP_119078332.1">
    <property type="nucleotide sequence ID" value="NZ_CP029600.1"/>
</dbReference>
<reference evidence="1 2" key="1">
    <citation type="submission" date="2018-05" db="EMBL/GenBank/DDBJ databases">
        <title>Chitinophaga sp. nov., isolated from rhizosphere soil of Alhagi.</title>
        <authorList>
            <person name="Liu Y."/>
        </authorList>
    </citation>
    <scope>NUCLEOTIDE SEQUENCE [LARGE SCALE GENOMIC DNA]</scope>
    <source>
        <strain evidence="1 2">T22</strain>
    </source>
</reference>
<organism evidence="1 2">
    <name type="scientific">Chitinophaga alhagiae</name>
    <dbReference type="NCBI Taxonomy" id="2203219"/>
    <lineage>
        <taxon>Bacteria</taxon>
        <taxon>Pseudomonadati</taxon>
        <taxon>Bacteroidota</taxon>
        <taxon>Chitinophagia</taxon>
        <taxon>Chitinophagales</taxon>
        <taxon>Chitinophagaceae</taxon>
        <taxon>Chitinophaga</taxon>
    </lineage>
</organism>
<protein>
    <submittedName>
        <fullName evidence="1">Uncharacterized protein</fullName>
    </submittedName>
</protein>
<evidence type="ECO:0000313" key="1">
    <source>
        <dbReference type="EMBL" id="AWO02127.1"/>
    </source>
</evidence>
<proteinExistence type="predicted"/>
<name>A0ABM6WDU6_9BACT</name>
<gene>
    <name evidence="1" type="ORF">DLD77_10695</name>
</gene>
<keyword evidence="2" id="KW-1185">Reference proteome</keyword>